<reference evidence="3" key="1">
    <citation type="submission" date="2020-01" db="EMBL/GenBank/DDBJ databases">
        <authorList>
            <person name="Rat A."/>
        </authorList>
    </citation>
    <scope>NUCLEOTIDE SEQUENCE</scope>
    <source>
        <strain evidence="3">LMG 31228</strain>
    </source>
</reference>
<evidence type="ECO:0000259" key="1">
    <source>
        <dbReference type="Pfam" id="PF00534"/>
    </source>
</evidence>
<dbReference type="InterPro" id="IPR050194">
    <property type="entry name" value="Glycosyltransferase_grp1"/>
</dbReference>
<dbReference type="Gene3D" id="3.40.50.2000">
    <property type="entry name" value="Glycogen Phosphorylase B"/>
    <property type="match status" value="2"/>
</dbReference>
<dbReference type="Pfam" id="PF00534">
    <property type="entry name" value="Glycos_transf_1"/>
    <property type="match status" value="1"/>
</dbReference>
<name>A0A9X9X939_9PROT</name>
<protein>
    <submittedName>
        <fullName evidence="3">Glycosyltransferase family 4 protein</fullName>
    </submittedName>
</protein>
<organism evidence="3 4">
    <name type="scientific">Neoroseomonas eburnea</name>
    <dbReference type="NCBI Taxonomy" id="1346889"/>
    <lineage>
        <taxon>Bacteria</taxon>
        <taxon>Pseudomonadati</taxon>
        <taxon>Pseudomonadota</taxon>
        <taxon>Alphaproteobacteria</taxon>
        <taxon>Acetobacterales</taxon>
        <taxon>Acetobacteraceae</taxon>
        <taxon>Neoroseomonas</taxon>
    </lineage>
</organism>
<dbReference type="InterPro" id="IPR028098">
    <property type="entry name" value="Glyco_trans_4-like_N"/>
</dbReference>
<dbReference type="Proteomes" id="UP001138709">
    <property type="component" value="Unassembled WGS sequence"/>
</dbReference>
<proteinExistence type="predicted"/>
<dbReference type="RefSeq" id="WP_211845758.1">
    <property type="nucleotide sequence ID" value="NZ_JAAEDL010000005.1"/>
</dbReference>
<feature type="domain" description="Glycosyltransferase subfamily 4-like N-terminal" evidence="2">
    <location>
        <begin position="15"/>
        <end position="192"/>
    </location>
</feature>
<dbReference type="InterPro" id="IPR001296">
    <property type="entry name" value="Glyco_trans_1"/>
</dbReference>
<sequence>MKVAIVHEWLDSFAGSERVVEQFLAEWPEADLFVLCDFMPEAERGFLGGRPVRTSFIQRLPFARKHFRKYLGLMPLAVEQFDLSGYDLVLSSSHAVAKGAITGPGQVHVSYVHSPMRYAWDLQHQYLREAGLDRGLKGLYTRRLLHRMRMWDRASAAAPDVVLANSTYIAERIRKAWRRESIVVHPPVDVERFALRAEKEDFYLTASRMVPYKRIELIAEAFRRMPGRRLVVVGDGTNEARVREAAGGAPNIEFRGRVSTAELVRLTQAARAAVFAAEEDFGIATVEAQACGTPVIAFGKGGARDIIVAPPAGQPTGLFFAEQSAGAIIAAVERFETLAFVPQDCRTNAGRFSREAFRAAMRRIAREALEGLQG</sequence>
<gene>
    <name evidence="3" type="ORF">GXW74_06985</name>
</gene>
<comment type="caution">
    <text evidence="3">The sequence shown here is derived from an EMBL/GenBank/DDBJ whole genome shotgun (WGS) entry which is preliminary data.</text>
</comment>
<reference evidence="3" key="2">
    <citation type="journal article" date="2021" name="Syst. Appl. Microbiol.">
        <title>Roseomonas hellenica sp. nov., isolated from roots of wild-growing Alkanna tinctoria.</title>
        <authorList>
            <person name="Rat A."/>
            <person name="Naranjo H.D."/>
            <person name="Lebbe L."/>
            <person name="Cnockaert M."/>
            <person name="Krigas N."/>
            <person name="Grigoriadou K."/>
            <person name="Maloupa E."/>
            <person name="Willems A."/>
        </authorList>
    </citation>
    <scope>NUCLEOTIDE SEQUENCE</scope>
    <source>
        <strain evidence="3">LMG 31228</strain>
    </source>
</reference>
<feature type="domain" description="Glycosyl transferase family 1" evidence="1">
    <location>
        <begin position="194"/>
        <end position="349"/>
    </location>
</feature>
<dbReference type="EMBL" id="JAAEDL010000005">
    <property type="protein sequence ID" value="MBR0680225.1"/>
    <property type="molecule type" value="Genomic_DNA"/>
</dbReference>
<keyword evidence="4" id="KW-1185">Reference proteome</keyword>
<dbReference type="GO" id="GO:0016757">
    <property type="term" value="F:glycosyltransferase activity"/>
    <property type="evidence" value="ECO:0007669"/>
    <property type="project" value="InterPro"/>
</dbReference>
<accession>A0A9X9X939</accession>
<dbReference type="AlphaFoldDB" id="A0A9X9X939"/>
<dbReference type="PANTHER" id="PTHR45947">
    <property type="entry name" value="SULFOQUINOVOSYL TRANSFERASE SQD2"/>
    <property type="match status" value="1"/>
</dbReference>
<dbReference type="SUPFAM" id="SSF53756">
    <property type="entry name" value="UDP-Glycosyltransferase/glycogen phosphorylase"/>
    <property type="match status" value="1"/>
</dbReference>
<evidence type="ECO:0000259" key="2">
    <source>
        <dbReference type="Pfam" id="PF13439"/>
    </source>
</evidence>
<dbReference type="PANTHER" id="PTHR45947:SF3">
    <property type="entry name" value="SULFOQUINOVOSYL TRANSFERASE SQD2"/>
    <property type="match status" value="1"/>
</dbReference>
<evidence type="ECO:0000313" key="3">
    <source>
        <dbReference type="EMBL" id="MBR0680225.1"/>
    </source>
</evidence>
<dbReference type="Pfam" id="PF13439">
    <property type="entry name" value="Glyco_transf_4"/>
    <property type="match status" value="1"/>
</dbReference>
<evidence type="ECO:0000313" key="4">
    <source>
        <dbReference type="Proteomes" id="UP001138709"/>
    </source>
</evidence>